<dbReference type="SUPFAM" id="SSF52540">
    <property type="entry name" value="P-loop containing nucleoside triphosphate hydrolases"/>
    <property type="match status" value="1"/>
</dbReference>
<dbReference type="EMBL" id="CP019605">
    <property type="protein sequence ID" value="AQP45744.1"/>
    <property type="molecule type" value="Genomic_DNA"/>
</dbReference>
<dbReference type="Proteomes" id="UP000188324">
    <property type="component" value="Chromosome"/>
</dbReference>
<keyword evidence="2" id="KW-0472">Membrane</keyword>
<evidence type="ECO:0000256" key="1">
    <source>
        <dbReference type="SAM" id="MobiDB-lite"/>
    </source>
</evidence>
<sequence>MSLKDFLSILRHRWLVIVLCVLIAAGVVFAITPAERDVSPRIGSYTATSTLLVGSVGAPDAGAGYASLGRVALFITTGEVPRNAAAALGYEGDPALLAKQITVETQGESASVTITTTASDGERAANVVNTFANETIAFFETSPPGAETTRLSVLQEATPIPNESTANFVIPPDRWFRTLLAAVLGLLFGIALALVLERLDSRLRTREEIAEALDMPIVGVVPKITAAQRRNKEILTVTQPLSPYADGYRSVRAALAHGQAEAAPARGHQSLVVLVSSAHVAEGKSTSTANLAASFAETGKQVLVIDADLRSPDVHEKLDVPQGAGVSDLLVDGQGSLNSVIRPTNIPGVRVVTAGTRLAHPTALASRMGPLVASARKRADVVIIDSAPLLEAAEVFDILPHVDDVVLVARSGRLSAASAQRTKEMLARFNIPVVGAVIVGAPLRKGDIGYGSGYGYGYGETKGKAKGKRGGARAVADEKPEASLVEPAEDVQAQRSK</sequence>
<dbReference type="InterPro" id="IPR033756">
    <property type="entry name" value="YlxH/NBP35"/>
</dbReference>
<evidence type="ECO:0000256" key="2">
    <source>
        <dbReference type="SAM" id="Phobius"/>
    </source>
</evidence>
<dbReference type="PANTHER" id="PTHR32309:SF13">
    <property type="entry name" value="FERRIC ENTEROBACTIN TRANSPORT PROTEIN FEPE"/>
    <property type="match status" value="1"/>
</dbReference>
<keyword evidence="4" id="KW-1185">Reference proteome</keyword>
<dbReference type="PANTHER" id="PTHR32309">
    <property type="entry name" value="TYROSINE-PROTEIN KINASE"/>
    <property type="match status" value="1"/>
</dbReference>
<evidence type="ECO:0000313" key="3">
    <source>
        <dbReference type="EMBL" id="AQP45744.1"/>
    </source>
</evidence>
<feature type="region of interest" description="Disordered" evidence="1">
    <location>
        <begin position="460"/>
        <end position="497"/>
    </location>
</feature>
<name>A0A1Q2CI19_9ACTN</name>
<dbReference type="GO" id="GO:0005886">
    <property type="term" value="C:plasma membrane"/>
    <property type="evidence" value="ECO:0007669"/>
    <property type="project" value="TreeGrafter"/>
</dbReference>
<dbReference type="InterPro" id="IPR027417">
    <property type="entry name" value="P-loop_NTPase"/>
</dbReference>
<dbReference type="Gene3D" id="3.40.50.300">
    <property type="entry name" value="P-loop containing nucleotide triphosphate hydrolases"/>
    <property type="match status" value="1"/>
</dbReference>
<evidence type="ECO:0000313" key="4">
    <source>
        <dbReference type="Proteomes" id="UP000188324"/>
    </source>
</evidence>
<keyword evidence="2" id="KW-1133">Transmembrane helix</keyword>
<feature type="transmembrane region" description="Helical" evidence="2">
    <location>
        <begin position="175"/>
        <end position="196"/>
    </location>
</feature>
<reference evidence="3 4" key="1">
    <citation type="journal article" date="2016" name="Int. J. Syst. Evol. Microbiol.">
        <title>Tessaracoccus flavus sp. nov., isolated from the drainage system of a lindane-producing factory.</title>
        <authorList>
            <person name="Kumari R."/>
            <person name="Singh P."/>
            <person name="Schumann P."/>
            <person name="Lal R."/>
        </authorList>
    </citation>
    <scope>NUCLEOTIDE SEQUENCE [LARGE SCALE GENOMIC DNA]</scope>
    <source>
        <strain evidence="3 4">RP1T</strain>
    </source>
</reference>
<accession>A0A1Q2CI19</accession>
<keyword evidence="2" id="KW-0812">Transmembrane</keyword>
<organism evidence="3 4">
    <name type="scientific">Tessaracoccus flavus</name>
    <dbReference type="NCBI Taxonomy" id="1610493"/>
    <lineage>
        <taxon>Bacteria</taxon>
        <taxon>Bacillati</taxon>
        <taxon>Actinomycetota</taxon>
        <taxon>Actinomycetes</taxon>
        <taxon>Propionibacteriales</taxon>
        <taxon>Propionibacteriaceae</taxon>
        <taxon>Tessaracoccus</taxon>
    </lineage>
</organism>
<proteinExistence type="predicted"/>
<dbReference type="InterPro" id="IPR050445">
    <property type="entry name" value="Bact_polysacc_biosynth/exp"/>
</dbReference>
<dbReference type="OrthoDB" id="9812433at2"/>
<dbReference type="InterPro" id="IPR005702">
    <property type="entry name" value="Wzc-like_C"/>
</dbReference>
<dbReference type="KEGG" id="tfl:RPIT_13785"/>
<dbReference type="STRING" id="1610493.RPIT_13785"/>
<gene>
    <name evidence="3" type="ORF">RPIT_13785</name>
</gene>
<dbReference type="AlphaFoldDB" id="A0A1Q2CI19"/>
<dbReference type="RefSeq" id="WP_077343951.1">
    <property type="nucleotide sequence ID" value="NZ_CP019605.1"/>
</dbReference>
<dbReference type="Pfam" id="PF10609">
    <property type="entry name" value="ParA"/>
    <property type="match status" value="1"/>
</dbReference>
<dbReference type="CDD" id="cd05387">
    <property type="entry name" value="BY-kinase"/>
    <property type="match status" value="1"/>
</dbReference>
<dbReference type="GO" id="GO:0004713">
    <property type="term" value="F:protein tyrosine kinase activity"/>
    <property type="evidence" value="ECO:0007669"/>
    <property type="project" value="TreeGrafter"/>
</dbReference>
<protein>
    <submittedName>
        <fullName evidence="3">Uncharacterized protein</fullName>
    </submittedName>
</protein>